<dbReference type="InterPro" id="IPR013154">
    <property type="entry name" value="ADH-like_N"/>
</dbReference>
<accession>A0A5E3ZW78</accession>
<dbReference type="PANTHER" id="PTHR43401:SF4">
    <property type="entry name" value="D-ARABINOSE 1-DEHYDROGENASE (NADP(+))"/>
    <property type="match status" value="1"/>
</dbReference>
<dbReference type="InterPro" id="IPR011032">
    <property type="entry name" value="GroES-like_sf"/>
</dbReference>
<evidence type="ECO:0000256" key="3">
    <source>
        <dbReference type="ARBA" id="ARBA00022833"/>
    </source>
</evidence>
<dbReference type="PROSITE" id="PS00059">
    <property type="entry name" value="ADH_ZINC"/>
    <property type="match status" value="1"/>
</dbReference>
<dbReference type="SUPFAM" id="SSF50129">
    <property type="entry name" value="GroES-like"/>
    <property type="match status" value="1"/>
</dbReference>
<evidence type="ECO:0000256" key="4">
    <source>
        <dbReference type="ARBA" id="ARBA00023002"/>
    </source>
</evidence>
<dbReference type="InterPro" id="IPR050129">
    <property type="entry name" value="Zn_alcohol_dh"/>
</dbReference>
<dbReference type="SMART" id="SM00829">
    <property type="entry name" value="PKS_ER"/>
    <property type="match status" value="1"/>
</dbReference>
<dbReference type="SUPFAM" id="SSF51735">
    <property type="entry name" value="NAD(P)-binding Rossmann-fold domains"/>
    <property type="match status" value="1"/>
</dbReference>
<dbReference type="InterPro" id="IPR020843">
    <property type="entry name" value="ER"/>
</dbReference>
<evidence type="ECO:0000259" key="6">
    <source>
        <dbReference type="SMART" id="SM00829"/>
    </source>
</evidence>
<keyword evidence="4" id="KW-0560">Oxidoreductase</keyword>
<dbReference type="Gene3D" id="3.90.180.10">
    <property type="entry name" value="Medium-chain alcohol dehydrogenases, catalytic domain"/>
    <property type="match status" value="1"/>
</dbReference>
<name>A0A5E3ZW78_9ACTN</name>
<dbReference type="GO" id="GO:0016491">
    <property type="term" value="F:oxidoreductase activity"/>
    <property type="evidence" value="ECO:0007669"/>
    <property type="project" value="UniProtKB-KW"/>
</dbReference>
<organism evidence="7 8">
    <name type="scientific">Lawsonella clevelandensis</name>
    <dbReference type="NCBI Taxonomy" id="1528099"/>
    <lineage>
        <taxon>Bacteria</taxon>
        <taxon>Bacillati</taxon>
        <taxon>Actinomycetota</taxon>
        <taxon>Actinomycetes</taxon>
        <taxon>Mycobacteriales</taxon>
        <taxon>Lawsonellaceae</taxon>
        <taxon>Lawsonella</taxon>
    </lineage>
</organism>
<evidence type="ECO:0000313" key="7">
    <source>
        <dbReference type="EMBL" id="VHN99985.1"/>
    </source>
</evidence>
<protein>
    <submittedName>
        <fullName evidence="7">Alcohol dehydrogenase</fullName>
    </submittedName>
</protein>
<dbReference type="CDD" id="cd08254">
    <property type="entry name" value="hydroxyacyl_CoA_DH"/>
    <property type="match status" value="1"/>
</dbReference>
<evidence type="ECO:0000256" key="5">
    <source>
        <dbReference type="RuleBase" id="RU361277"/>
    </source>
</evidence>
<keyword evidence="8" id="KW-1185">Reference proteome</keyword>
<dbReference type="GO" id="GO:0008270">
    <property type="term" value="F:zinc ion binding"/>
    <property type="evidence" value="ECO:0007669"/>
    <property type="project" value="InterPro"/>
</dbReference>
<dbReference type="Proteomes" id="UP000324288">
    <property type="component" value="Chromosome"/>
</dbReference>
<evidence type="ECO:0000256" key="2">
    <source>
        <dbReference type="ARBA" id="ARBA00022723"/>
    </source>
</evidence>
<evidence type="ECO:0000313" key="8">
    <source>
        <dbReference type="Proteomes" id="UP000324288"/>
    </source>
</evidence>
<feature type="domain" description="Enoyl reductase (ER)" evidence="6">
    <location>
        <begin position="13"/>
        <end position="346"/>
    </location>
</feature>
<sequence>MMTETMLAERFHAADRSISLEEIPIPHPGPGEVLIKVAYCGICHSDLSLISGAFPARVPVVTQGHEASGTIVELGPGVTGWKEGDRVIPSAGRPCGKCRKCRRGAYTDCLDLHLMSFAYDGAWAEYHVAQSAGLTKIPDNVPMDQAALLADAVSTPYAAVVRTGHVHMGNSVAVWGVGGVGAHLVQLSKLAGGVPVIAIDLNDTVLERAKRLGADYTLRSDDPDLMQKIEDITDGRMIDVAFDAVGITPTLRACVASLDVDGRAVSVGLSAQEIDGGPFLDFNLHRKQIRGHLGYKSQDIAMLAEMLSYGRLDLTESVTKVIPLTDIKQGIDDLKNHRGNPIRILVKPGED</sequence>
<keyword evidence="3 5" id="KW-0862">Zinc</keyword>
<dbReference type="InterPro" id="IPR036291">
    <property type="entry name" value="NAD(P)-bd_dom_sf"/>
</dbReference>
<dbReference type="Pfam" id="PF08240">
    <property type="entry name" value="ADH_N"/>
    <property type="match status" value="1"/>
</dbReference>
<reference evidence="7 8" key="1">
    <citation type="submission" date="2019-04" db="EMBL/GenBank/DDBJ databases">
        <authorList>
            <person name="Seth-Smith MB H."/>
            <person name="Seth-Smith H."/>
        </authorList>
    </citation>
    <scope>NUCLEOTIDE SEQUENCE [LARGE SCALE GENOMIC DNA]</scope>
    <source>
        <strain evidence="7">USB-603019</strain>
    </source>
</reference>
<dbReference type="Pfam" id="PF00107">
    <property type="entry name" value="ADH_zinc_N"/>
    <property type="match status" value="1"/>
</dbReference>
<evidence type="ECO:0000256" key="1">
    <source>
        <dbReference type="ARBA" id="ARBA00001947"/>
    </source>
</evidence>
<comment type="cofactor">
    <cofactor evidence="1 5">
        <name>Zn(2+)</name>
        <dbReference type="ChEBI" id="CHEBI:29105"/>
    </cofactor>
</comment>
<keyword evidence="2 5" id="KW-0479">Metal-binding</keyword>
<proteinExistence type="inferred from homology"/>
<dbReference type="AlphaFoldDB" id="A0A5E3ZW78"/>
<comment type="similarity">
    <text evidence="5">Belongs to the zinc-containing alcohol dehydrogenase family.</text>
</comment>
<dbReference type="EMBL" id="LR584267">
    <property type="protein sequence ID" value="VHN99985.1"/>
    <property type="molecule type" value="Genomic_DNA"/>
</dbReference>
<gene>
    <name evidence="7" type="primary">adhT</name>
    <name evidence="7" type="ORF">LC603019_00385</name>
</gene>
<dbReference type="InterPro" id="IPR002328">
    <property type="entry name" value="ADH_Zn_CS"/>
</dbReference>
<dbReference type="PANTHER" id="PTHR43401">
    <property type="entry name" value="L-THREONINE 3-DEHYDROGENASE"/>
    <property type="match status" value="1"/>
</dbReference>
<dbReference type="InterPro" id="IPR013149">
    <property type="entry name" value="ADH-like_C"/>
</dbReference>